<gene>
    <name evidence="1" type="ORF">L3X38_017662</name>
</gene>
<dbReference type="Proteomes" id="UP001054821">
    <property type="component" value="Chromosome 3"/>
</dbReference>
<sequence length="84" mass="9382">MLMDLLLHQCGADIPHERPMDSISLERERGITIASKWFDTWLAQLSDIMSSEGNLPSEDQVPAKDTFGKTLGYRCGTGRRLSDA</sequence>
<name>A0AAD4ZA91_PRUDU</name>
<evidence type="ECO:0000313" key="2">
    <source>
        <dbReference type="Proteomes" id="UP001054821"/>
    </source>
</evidence>
<evidence type="ECO:0000313" key="1">
    <source>
        <dbReference type="EMBL" id="KAI5338391.1"/>
    </source>
</evidence>
<keyword evidence="2" id="KW-1185">Reference proteome</keyword>
<dbReference type="EMBL" id="JAJFAZ020000003">
    <property type="protein sequence ID" value="KAI5338391.1"/>
    <property type="molecule type" value="Genomic_DNA"/>
</dbReference>
<accession>A0AAD4ZA91</accession>
<reference evidence="1 2" key="1">
    <citation type="journal article" date="2022" name="G3 (Bethesda)">
        <title>Whole-genome sequence and methylome profiling of the almond [Prunus dulcis (Mill.) D.A. Webb] cultivar 'Nonpareil'.</title>
        <authorList>
            <person name="D'Amico-Willman K.M."/>
            <person name="Ouma W.Z."/>
            <person name="Meulia T."/>
            <person name="Sideli G.M."/>
            <person name="Gradziel T.M."/>
            <person name="Fresnedo-Ramirez J."/>
        </authorList>
    </citation>
    <scope>NUCLEOTIDE SEQUENCE [LARGE SCALE GENOMIC DNA]</scope>
    <source>
        <strain evidence="1">Clone GOH B32 T37-40</strain>
    </source>
</reference>
<organism evidence="1 2">
    <name type="scientific">Prunus dulcis</name>
    <name type="common">Almond</name>
    <name type="synonym">Amygdalus dulcis</name>
    <dbReference type="NCBI Taxonomy" id="3755"/>
    <lineage>
        <taxon>Eukaryota</taxon>
        <taxon>Viridiplantae</taxon>
        <taxon>Streptophyta</taxon>
        <taxon>Embryophyta</taxon>
        <taxon>Tracheophyta</taxon>
        <taxon>Spermatophyta</taxon>
        <taxon>Magnoliopsida</taxon>
        <taxon>eudicotyledons</taxon>
        <taxon>Gunneridae</taxon>
        <taxon>Pentapetalae</taxon>
        <taxon>rosids</taxon>
        <taxon>fabids</taxon>
        <taxon>Rosales</taxon>
        <taxon>Rosaceae</taxon>
        <taxon>Amygdaloideae</taxon>
        <taxon>Amygdaleae</taxon>
        <taxon>Prunus</taxon>
    </lineage>
</organism>
<comment type="caution">
    <text evidence="1">The sequence shown here is derived from an EMBL/GenBank/DDBJ whole genome shotgun (WGS) entry which is preliminary data.</text>
</comment>
<dbReference type="AlphaFoldDB" id="A0AAD4ZA91"/>
<protein>
    <submittedName>
        <fullName evidence="1">Uncharacterized protein</fullName>
    </submittedName>
</protein>
<proteinExistence type="predicted"/>